<dbReference type="OrthoDB" id="5132116at2759"/>
<dbReference type="AlphaFoldDB" id="A0A0C3QF83"/>
<dbReference type="InterPro" id="IPR004000">
    <property type="entry name" value="Actin"/>
</dbReference>
<gene>
    <name evidence="2" type="ORF">M407DRAFT_159658</name>
</gene>
<dbReference type="InterPro" id="IPR020902">
    <property type="entry name" value="Actin/actin-like_CS"/>
</dbReference>
<comment type="similarity">
    <text evidence="1">Belongs to the actin family.</text>
</comment>
<dbReference type="PROSITE" id="PS01132">
    <property type="entry name" value="ACTINS_ACT_LIKE"/>
    <property type="match status" value="1"/>
</dbReference>
<evidence type="ECO:0000256" key="1">
    <source>
        <dbReference type="RuleBase" id="RU000487"/>
    </source>
</evidence>
<evidence type="ECO:0000313" key="2">
    <source>
        <dbReference type="EMBL" id="KIO30010.1"/>
    </source>
</evidence>
<dbReference type="CDD" id="cd13395">
    <property type="entry name" value="ASKHA_NBD_Arp4_ACTL6-like"/>
    <property type="match status" value="1"/>
</dbReference>
<keyword evidence="3" id="KW-1185">Reference proteome</keyword>
<organism evidence="2 3">
    <name type="scientific">Tulasnella calospora MUT 4182</name>
    <dbReference type="NCBI Taxonomy" id="1051891"/>
    <lineage>
        <taxon>Eukaryota</taxon>
        <taxon>Fungi</taxon>
        <taxon>Dikarya</taxon>
        <taxon>Basidiomycota</taxon>
        <taxon>Agaricomycotina</taxon>
        <taxon>Agaricomycetes</taxon>
        <taxon>Cantharellales</taxon>
        <taxon>Tulasnellaceae</taxon>
        <taxon>Tulasnella</taxon>
    </lineage>
</organism>
<proteinExistence type="inferred from homology"/>
<accession>A0A0C3QF83</accession>
<reference evidence="2 3" key="1">
    <citation type="submission" date="2014-04" db="EMBL/GenBank/DDBJ databases">
        <authorList>
            <consortium name="DOE Joint Genome Institute"/>
            <person name="Kuo A."/>
            <person name="Girlanda M."/>
            <person name="Perotto S."/>
            <person name="Kohler A."/>
            <person name="Nagy L.G."/>
            <person name="Floudas D."/>
            <person name="Copeland A."/>
            <person name="Barry K.W."/>
            <person name="Cichocki N."/>
            <person name="Veneault-Fourrey C."/>
            <person name="LaButti K."/>
            <person name="Lindquist E.A."/>
            <person name="Lipzen A."/>
            <person name="Lundell T."/>
            <person name="Morin E."/>
            <person name="Murat C."/>
            <person name="Sun H."/>
            <person name="Tunlid A."/>
            <person name="Henrissat B."/>
            <person name="Grigoriev I.V."/>
            <person name="Hibbett D.S."/>
            <person name="Martin F."/>
            <person name="Nordberg H.P."/>
            <person name="Cantor M.N."/>
            <person name="Hua S.X."/>
        </authorList>
    </citation>
    <scope>NUCLEOTIDE SEQUENCE [LARGE SCALE GENOMIC DNA]</scope>
    <source>
        <strain evidence="2 3">MUT 4182</strain>
    </source>
</reference>
<dbReference type="Gene3D" id="3.30.420.40">
    <property type="match status" value="3"/>
</dbReference>
<protein>
    <submittedName>
        <fullName evidence="2">Uncharacterized protein</fullName>
    </submittedName>
</protein>
<dbReference type="SUPFAM" id="SSF53067">
    <property type="entry name" value="Actin-like ATPase domain"/>
    <property type="match status" value="2"/>
</dbReference>
<dbReference type="STRING" id="1051891.A0A0C3QF83"/>
<dbReference type="FunFam" id="3.30.420.40:FF:000050">
    <property type="entry name" value="Actin, alpha skeletal muscle"/>
    <property type="match status" value="1"/>
</dbReference>
<dbReference type="EMBL" id="KN822976">
    <property type="protein sequence ID" value="KIO30010.1"/>
    <property type="molecule type" value="Genomic_DNA"/>
</dbReference>
<dbReference type="Proteomes" id="UP000054248">
    <property type="component" value="Unassembled WGS sequence"/>
</dbReference>
<dbReference type="PRINTS" id="PR00190">
    <property type="entry name" value="ACTIN"/>
</dbReference>
<dbReference type="Pfam" id="PF00022">
    <property type="entry name" value="Actin"/>
    <property type="match status" value="1"/>
</dbReference>
<dbReference type="FunFam" id="3.30.420.40:FF:000058">
    <property type="entry name" value="Putative actin-related protein 5"/>
    <property type="match status" value="1"/>
</dbReference>
<dbReference type="HOGENOM" id="CLU_027965_6_2_1"/>
<evidence type="ECO:0000313" key="3">
    <source>
        <dbReference type="Proteomes" id="UP000054248"/>
    </source>
</evidence>
<dbReference type="PANTHER" id="PTHR11937">
    <property type="entry name" value="ACTIN"/>
    <property type="match status" value="1"/>
</dbReference>
<dbReference type="SMART" id="SM00268">
    <property type="entry name" value="ACTIN"/>
    <property type="match status" value="1"/>
</dbReference>
<name>A0A0C3QF83_9AGAM</name>
<dbReference type="InterPro" id="IPR043129">
    <property type="entry name" value="ATPase_NBD"/>
</dbReference>
<sequence length="429" mass="47327">MIYGGDEISAVVLDVGTSSTRLGYAGEETPRCILPTSYGYMPRTVKTVDPSGMEVETTSRDLYVGENGVGRWRAGMEVGNPMADGLIYDWSPTKDIIEHAFTKGLEVNPQEHPVLVTEPAWNTAANRERMAEIMFEEFQVPAFYIANNSVLSAFASGKGTALIIDIGKSQANVTPVVDGFVLRKGIAHSSIPALVQNSAHSILAHGDQTRPAIDLLPYQLIDKKQIVEPNQPPRCVLRDDRIAVTAPSWRNWALQREVEEWMMACGAVLPREYSEEHARSWARKTYEFPTGFNSSFGGERFIPGDIFFTTHHLPPTQSQTQHPATLPELLTAALRATEPDLRPALFNNVVLTGGGACLPGMGDRIGYELQKLAGGQKVRLHVPGNMLERRYSSWIGGSILGSLGTFHQLWISKQEWQEHGKSIVASRCK</sequence>
<reference evidence="3" key="2">
    <citation type="submission" date="2015-01" db="EMBL/GenBank/DDBJ databases">
        <title>Evolutionary Origins and Diversification of the Mycorrhizal Mutualists.</title>
        <authorList>
            <consortium name="DOE Joint Genome Institute"/>
            <consortium name="Mycorrhizal Genomics Consortium"/>
            <person name="Kohler A."/>
            <person name="Kuo A."/>
            <person name="Nagy L.G."/>
            <person name="Floudas D."/>
            <person name="Copeland A."/>
            <person name="Barry K.W."/>
            <person name="Cichocki N."/>
            <person name="Veneault-Fourrey C."/>
            <person name="LaButti K."/>
            <person name="Lindquist E.A."/>
            <person name="Lipzen A."/>
            <person name="Lundell T."/>
            <person name="Morin E."/>
            <person name="Murat C."/>
            <person name="Riley R."/>
            <person name="Ohm R."/>
            <person name="Sun H."/>
            <person name="Tunlid A."/>
            <person name="Henrissat B."/>
            <person name="Grigoriev I.V."/>
            <person name="Hibbett D.S."/>
            <person name="Martin F."/>
        </authorList>
    </citation>
    <scope>NUCLEOTIDE SEQUENCE [LARGE SCALE GENOMIC DNA]</scope>
    <source>
        <strain evidence="3">MUT 4182</strain>
    </source>
</reference>